<proteinExistence type="predicted"/>
<reference evidence="2" key="2">
    <citation type="submission" date="2020-09" db="EMBL/GenBank/DDBJ databases">
        <authorList>
            <person name="Sun Q."/>
            <person name="Zhou Y."/>
        </authorList>
    </citation>
    <scope>NUCLEOTIDE SEQUENCE</scope>
    <source>
        <strain evidence="2">CGMCC 1.12214</strain>
    </source>
</reference>
<reference evidence="2" key="1">
    <citation type="journal article" date="2014" name="Int. J. Syst. Evol. Microbiol.">
        <title>Complete genome sequence of Corynebacterium casei LMG S-19264T (=DSM 44701T), isolated from a smear-ripened cheese.</title>
        <authorList>
            <consortium name="US DOE Joint Genome Institute (JGI-PGF)"/>
            <person name="Walter F."/>
            <person name="Albersmeier A."/>
            <person name="Kalinowski J."/>
            <person name="Ruckert C."/>
        </authorList>
    </citation>
    <scope>NUCLEOTIDE SEQUENCE</scope>
    <source>
        <strain evidence="2">CGMCC 1.12214</strain>
    </source>
</reference>
<keyword evidence="3" id="KW-1185">Reference proteome</keyword>
<evidence type="ECO:0000256" key="1">
    <source>
        <dbReference type="SAM" id="MobiDB-lite"/>
    </source>
</evidence>
<feature type="compositionally biased region" description="Acidic residues" evidence="1">
    <location>
        <begin position="16"/>
        <end position="26"/>
    </location>
</feature>
<organism evidence="2 3">
    <name type="scientific">Alsobacter metallidurans</name>
    <dbReference type="NCBI Taxonomy" id="340221"/>
    <lineage>
        <taxon>Bacteria</taxon>
        <taxon>Pseudomonadati</taxon>
        <taxon>Pseudomonadota</taxon>
        <taxon>Alphaproteobacteria</taxon>
        <taxon>Hyphomicrobiales</taxon>
        <taxon>Alsobacteraceae</taxon>
        <taxon>Alsobacter</taxon>
    </lineage>
</organism>
<accession>A0A917I846</accession>
<dbReference type="EMBL" id="BMES01000002">
    <property type="protein sequence ID" value="GGH19946.1"/>
    <property type="molecule type" value="Genomic_DNA"/>
</dbReference>
<comment type="caution">
    <text evidence="2">The sequence shown here is derived from an EMBL/GenBank/DDBJ whole genome shotgun (WGS) entry which is preliminary data.</text>
</comment>
<gene>
    <name evidence="2" type="ORF">GCM10007036_23210</name>
</gene>
<evidence type="ECO:0000313" key="2">
    <source>
        <dbReference type="EMBL" id="GGH19946.1"/>
    </source>
</evidence>
<name>A0A917I846_9HYPH</name>
<dbReference type="RefSeq" id="WP_188517934.1">
    <property type="nucleotide sequence ID" value="NZ_BMES01000002.1"/>
</dbReference>
<protein>
    <submittedName>
        <fullName evidence="2">Uncharacterized protein</fullName>
    </submittedName>
</protein>
<dbReference type="AlphaFoldDB" id="A0A917I846"/>
<dbReference type="Proteomes" id="UP000603912">
    <property type="component" value="Unassembled WGS sequence"/>
</dbReference>
<feature type="region of interest" description="Disordered" evidence="1">
    <location>
        <begin position="1"/>
        <end position="26"/>
    </location>
</feature>
<sequence>MPARRPPSPTAAFADPAEEPEYGPDEAEAELERCLRAINTQSGVWRRCGRGTCRRARSCRRGTACRVPRVVPAADDAEAMMEIVRADILLAHERVLREPLDDAPMRAAAQPVAANRARAAASPRCRSI</sequence>
<evidence type="ECO:0000313" key="3">
    <source>
        <dbReference type="Proteomes" id="UP000603912"/>
    </source>
</evidence>